<organism evidence="2">
    <name type="scientific">Arsenophonus nasoniae</name>
    <name type="common">son-killer infecting Nasonia vitripennis</name>
    <dbReference type="NCBI Taxonomy" id="638"/>
    <lineage>
        <taxon>Bacteria</taxon>
        <taxon>Pseudomonadati</taxon>
        <taxon>Pseudomonadota</taxon>
        <taxon>Gammaproteobacteria</taxon>
        <taxon>Enterobacterales</taxon>
        <taxon>Morganellaceae</taxon>
        <taxon>Arsenophonus</taxon>
    </lineage>
</organism>
<dbReference type="Gene3D" id="3.40.50.300">
    <property type="entry name" value="P-loop containing nucleotide triphosphate hydrolases"/>
    <property type="match status" value="1"/>
</dbReference>
<gene>
    <name evidence="2" type="ORF">ARN_20270</name>
</gene>
<protein>
    <submittedName>
        <fullName evidence="2">Predicted transcriptional regulator</fullName>
    </submittedName>
</protein>
<reference evidence="2" key="1">
    <citation type="journal article" date="2010" name="Insect Mol. Biol.">
        <title>The draft genome sequence of Arsenophonus nasoniae, son-killer bacterium of Nasonia vitripennis, reveals genes associated with virulence and symbiosis.</title>
        <authorList>
            <person name="Wilkes T."/>
            <person name="Darby A.C."/>
            <person name="Choi J."/>
            <person name="Colborne J.K."/>
            <person name="Werren J.H."/>
            <person name="Hurst G.D.D."/>
        </authorList>
    </citation>
    <scope>NUCLEOTIDE SEQUENCE</scope>
</reference>
<name>D2U0J9_9GAMM</name>
<sequence length="219" mass="24702">MLYPRLSDCEVLRVETLNSDGESTGEKLSASEFDSIFETILGSNNIIVDVGSSNMEQFSSKLKNEFSGSHIFIDTFIIPVTPDEKQQQDTITTILLLNSIGVQNENIKIIFNRVNPQKKISSQFSTLFENKDLATIGFSLTENTPTVLDSSLFATLKKAGISYNYIRDMDADFKSLVENAEDKKEKAQIQLMQFYRMGFDSYQKNLQSAFNALNLTKQD</sequence>
<proteinExistence type="predicted"/>
<accession>D2U0J9</accession>
<evidence type="ECO:0000313" key="2">
    <source>
        <dbReference type="EMBL" id="CBA73880.1"/>
    </source>
</evidence>
<feature type="coiled-coil region" evidence="1">
    <location>
        <begin position="166"/>
        <end position="197"/>
    </location>
</feature>
<dbReference type="InterPro" id="IPR027417">
    <property type="entry name" value="P-loop_NTPase"/>
</dbReference>
<evidence type="ECO:0000256" key="1">
    <source>
        <dbReference type="SAM" id="Coils"/>
    </source>
</evidence>
<keyword evidence="1" id="KW-0175">Coiled coil</keyword>
<dbReference type="EMBL" id="FN545210">
    <property type="protein sequence ID" value="CBA73880.1"/>
    <property type="molecule type" value="Genomic_DNA"/>
</dbReference>
<dbReference type="AlphaFoldDB" id="D2U0J9"/>